<evidence type="ECO:0000313" key="11">
    <source>
        <dbReference type="EMBL" id="NXJ87036.1"/>
    </source>
</evidence>
<accession>A0A7L0EUV8</accession>
<dbReference type="GO" id="GO:0043524">
    <property type="term" value="P:negative regulation of neuron apoptotic process"/>
    <property type="evidence" value="ECO:0007669"/>
    <property type="project" value="TreeGrafter"/>
</dbReference>
<evidence type="ECO:0000256" key="6">
    <source>
        <dbReference type="ARBA" id="ARBA00023043"/>
    </source>
</evidence>
<dbReference type="InterPro" id="IPR001164">
    <property type="entry name" value="ArfGAP_dom"/>
</dbReference>
<dbReference type="InterPro" id="IPR001849">
    <property type="entry name" value="PH_domain"/>
</dbReference>
<evidence type="ECO:0000313" key="12">
    <source>
        <dbReference type="Proteomes" id="UP000550660"/>
    </source>
</evidence>
<dbReference type="InterPro" id="IPR011993">
    <property type="entry name" value="PH-like_dom_sf"/>
</dbReference>
<dbReference type="CDD" id="cd01250">
    <property type="entry name" value="PH_AGAP"/>
    <property type="match status" value="1"/>
</dbReference>
<dbReference type="InterPro" id="IPR037278">
    <property type="entry name" value="ARFGAP/RecO"/>
</dbReference>
<feature type="domain" description="PH" evidence="9">
    <location>
        <begin position="187"/>
        <end position="428"/>
    </location>
</feature>
<dbReference type="SMART" id="SM00105">
    <property type="entry name" value="ArfGap"/>
    <property type="match status" value="1"/>
</dbReference>
<keyword evidence="2" id="KW-0343">GTPase activation</keyword>
<dbReference type="Gene3D" id="1.25.40.20">
    <property type="entry name" value="Ankyrin repeat-containing domain"/>
    <property type="match status" value="1"/>
</dbReference>
<feature type="region of interest" description="Disordered" evidence="8">
    <location>
        <begin position="342"/>
        <end position="389"/>
    </location>
</feature>
<name>A0A7L0EUV8_TROML</name>
<feature type="compositionally biased region" description="Polar residues" evidence="8">
    <location>
        <begin position="111"/>
        <end position="131"/>
    </location>
</feature>
<protein>
    <submittedName>
        <fullName evidence="11">AGAP2 protein</fullName>
    </submittedName>
</protein>
<organism evidence="11 12">
    <name type="scientific">Trogon melanurus</name>
    <name type="common">Black-tailed trogon</name>
    <dbReference type="NCBI Taxonomy" id="56311"/>
    <lineage>
        <taxon>Eukaryota</taxon>
        <taxon>Metazoa</taxon>
        <taxon>Chordata</taxon>
        <taxon>Craniata</taxon>
        <taxon>Vertebrata</taxon>
        <taxon>Euteleostomi</taxon>
        <taxon>Archelosauria</taxon>
        <taxon>Archosauria</taxon>
        <taxon>Dinosauria</taxon>
        <taxon>Saurischia</taxon>
        <taxon>Theropoda</taxon>
        <taxon>Coelurosauria</taxon>
        <taxon>Aves</taxon>
        <taxon>Neognathae</taxon>
        <taxon>Neoaves</taxon>
        <taxon>Telluraves</taxon>
        <taxon>Coraciimorphae</taxon>
        <taxon>Trogoniformes</taxon>
        <taxon>Trogonidae</taxon>
        <taxon>Trogon</taxon>
    </lineage>
</organism>
<evidence type="ECO:0000256" key="1">
    <source>
        <dbReference type="ARBA" id="ARBA00005430"/>
    </source>
</evidence>
<dbReference type="AlphaFoldDB" id="A0A7L0EUV8"/>
<dbReference type="GO" id="GO:0005096">
    <property type="term" value="F:GTPase activator activity"/>
    <property type="evidence" value="ECO:0007669"/>
    <property type="project" value="UniProtKB-KW"/>
</dbReference>
<evidence type="ECO:0000259" key="9">
    <source>
        <dbReference type="PROSITE" id="PS50003"/>
    </source>
</evidence>
<dbReference type="Gene3D" id="2.30.29.30">
    <property type="entry name" value="Pleckstrin-homology domain (PH domain)/Phosphotyrosine-binding domain (PTB)"/>
    <property type="match status" value="2"/>
</dbReference>
<feature type="domain" description="Arf-GAP" evidence="10">
    <location>
        <begin position="449"/>
        <end position="569"/>
    </location>
</feature>
<dbReference type="PROSITE" id="PS50115">
    <property type="entry name" value="ARFGAP"/>
    <property type="match status" value="1"/>
</dbReference>
<feature type="compositionally biased region" description="Basic and acidic residues" evidence="8">
    <location>
        <begin position="165"/>
        <end position="178"/>
    </location>
</feature>
<evidence type="ECO:0000256" key="4">
    <source>
        <dbReference type="ARBA" id="ARBA00022771"/>
    </source>
</evidence>
<dbReference type="SUPFAM" id="SSF57863">
    <property type="entry name" value="ArfGap/RecO-like zinc finger"/>
    <property type="match status" value="1"/>
</dbReference>
<feature type="compositionally biased region" description="Low complexity" evidence="8">
    <location>
        <begin position="65"/>
        <end position="78"/>
    </location>
</feature>
<comment type="caution">
    <text evidence="11">The sequence shown here is derived from an EMBL/GenBank/DDBJ whole genome shotgun (WGS) entry which is preliminary data.</text>
</comment>
<keyword evidence="4 7" id="KW-0863">Zinc-finger</keyword>
<keyword evidence="5" id="KW-0862">Zinc</keyword>
<dbReference type="PANTHER" id="PTHR45819:SF3">
    <property type="entry name" value="ARF-GAP WITH GTPASE, ANK REPEAT AND PH DOMAIN-CONTAINING PROTEIN 2"/>
    <property type="match status" value="1"/>
</dbReference>
<dbReference type="SUPFAM" id="SSF52540">
    <property type="entry name" value="P-loop containing nucleoside triphosphate hydrolases"/>
    <property type="match status" value="1"/>
</dbReference>
<dbReference type="PRINTS" id="PR00405">
    <property type="entry name" value="REVINTRACTNG"/>
</dbReference>
<keyword evidence="3" id="KW-0479">Metal-binding</keyword>
<dbReference type="GO" id="GO:0003924">
    <property type="term" value="F:GTPase activity"/>
    <property type="evidence" value="ECO:0007669"/>
    <property type="project" value="TreeGrafter"/>
</dbReference>
<dbReference type="InterPro" id="IPR027417">
    <property type="entry name" value="P-loop_NTPase"/>
</dbReference>
<keyword evidence="12" id="KW-1185">Reference proteome</keyword>
<dbReference type="CDD" id="cd08836">
    <property type="entry name" value="ArfGap_AGAP"/>
    <property type="match status" value="1"/>
</dbReference>
<dbReference type="InterPro" id="IPR051282">
    <property type="entry name" value="Arf-GAP_GTPase_ANK_PH"/>
</dbReference>
<dbReference type="EMBL" id="VXAG01003967">
    <property type="protein sequence ID" value="NXJ87036.1"/>
    <property type="molecule type" value="Genomic_DNA"/>
</dbReference>
<feature type="region of interest" description="Disordered" evidence="8">
    <location>
        <begin position="65"/>
        <end position="183"/>
    </location>
</feature>
<evidence type="ECO:0000256" key="3">
    <source>
        <dbReference type="ARBA" id="ARBA00022723"/>
    </source>
</evidence>
<dbReference type="FunFam" id="2.30.29.30:FF:000211">
    <property type="entry name" value="Arf-GAP with GTPase, ANK repeat and PH domain-containing protein 2"/>
    <property type="match status" value="1"/>
</dbReference>
<evidence type="ECO:0000256" key="8">
    <source>
        <dbReference type="SAM" id="MobiDB-lite"/>
    </source>
</evidence>
<dbReference type="InterPro" id="IPR036770">
    <property type="entry name" value="Ankyrin_rpt-contain_sf"/>
</dbReference>
<dbReference type="SUPFAM" id="SSF48403">
    <property type="entry name" value="Ankyrin repeat"/>
    <property type="match status" value="1"/>
</dbReference>
<evidence type="ECO:0000256" key="5">
    <source>
        <dbReference type="ARBA" id="ARBA00022833"/>
    </source>
</evidence>
<reference evidence="11 12" key="1">
    <citation type="submission" date="2019-09" db="EMBL/GenBank/DDBJ databases">
        <title>Bird 10,000 Genomes (B10K) Project - Family phase.</title>
        <authorList>
            <person name="Zhang G."/>
        </authorList>
    </citation>
    <scope>NUCLEOTIDE SEQUENCE [LARGE SCALE GENOMIC DNA]</scope>
    <source>
        <strain evidence="11">B10K-DU-007-40</strain>
        <tissue evidence="11">Mixed tissue sample</tissue>
    </source>
</reference>
<dbReference type="FunFam" id="1.10.220.150:FF:000001">
    <property type="entry name" value="Arf-GAP with GTPase, ANK repeat and PH domain-containing protein 1"/>
    <property type="match status" value="1"/>
</dbReference>
<dbReference type="GO" id="GO:0008270">
    <property type="term" value="F:zinc ion binding"/>
    <property type="evidence" value="ECO:0007669"/>
    <property type="project" value="UniProtKB-KW"/>
</dbReference>
<evidence type="ECO:0000259" key="10">
    <source>
        <dbReference type="PROSITE" id="PS50115"/>
    </source>
</evidence>
<dbReference type="PROSITE" id="PS50003">
    <property type="entry name" value="PH_DOMAIN"/>
    <property type="match status" value="1"/>
</dbReference>
<sequence>DKISSSNPRVIEDARAQALCGDMKRCLYYETCATYGLNVDRVFTEVAQKAVALKKQQQLVASCKSLPSTPSHSAASTPVGGIHPGQVPLVSSPPSHLCSHGTARLSPCPIQASNGGHTSDYSSSLPSTPNVSHRELRSETPAPLGTPSSLHRGAKRRTSLFATRRGSDSEKRSLDSRGEGAGSGRAIPIKQSFLLKRSGNSLNKEWKKKYVTLSSNGLLFYHPSINDYIHSTHGKEMDLLRTTVKVPGKRPPRAISACGPSASINGLVKDVAGGTAPEGGGEPVALVSLMPPASPVALVGLTALVAPVVLVTPGSPVALVTPVALAIPVAPGPQSVGLLADGPPAFEAVSSPGSSGKEPPPSPMIDRKKHRRKKLMTPSKTEGSAGQAEEEENFEFLIVSSTGQTWHFEASSFEERDAWVQAIESQILASLQCCESSKNKARMDSQSEAVAIQAIRNARGNSLCVDCGAPNPTWASLNLGALICIECSGIHRNLGTHVSRVRSLDLDDWPRELTLVLTSIGNATANSIWEKNPQGRCKPTPESSREERESWIRAKYEQRLFLAPLPAAETALGEQLFHAVQDKDLEAVLLLLAHGKKEQLNIGTGDKERRTALHVACDMALVVITQLLVWVG</sequence>
<dbReference type="GO" id="GO:0005634">
    <property type="term" value="C:nucleus"/>
    <property type="evidence" value="ECO:0007669"/>
    <property type="project" value="TreeGrafter"/>
</dbReference>
<comment type="similarity">
    <text evidence="1">Belongs to the centaurin gamma-like family.</text>
</comment>
<dbReference type="OrthoDB" id="6136903at2759"/>
<gene>
    <name evidence="11" type="primary">Agap2</name>
    <name evidence="11" type="ORF">TROMEL_R04261</name>
</gene>
<proteinExistence type="inferred from homology"/>
<feature type="non-terminal residue" evidence="11">
    <location>
        <position position="632"/>
    </location>
</feature>
<keyword evidence="6" id="KW-0040">ANK repeat</keyword>
<dbReference type="SUPFAM" id="SSF50729">
    <property type="entry name" value="PH domain-like"/>
    <property type="match status" value="1"/>
</dbReference>
<dbReference type="Pfam" id="PF01412">
    <property type="entry name" value="ArfGap"/>
    <property type="match status" value="1"/>
</dbReference>
<dbReference type="PANTHER" id="PTHR45819">
    <property type="entry name" value="CENTAURIN-GAMMA-1A"/>
    <property type="match status" value="1"/>
</dbReference>
<dbReference type="Gene3D" id="3.40.50.300">
    <property type="entry name" value="P-loop containing nucleotide triphosphate hydrolases"/>
    <property type="match status" value="1"/>
</dbReference>
<dbReference type="SMART" id="SM00233">
    <property type="entry name" value="PH"/>
    <property type="match status" value="1"/>
</dbReference>
<dbReference type="Gene3D" id="1.10.220.150">
    <property type="entry name" value="Arf GTPase activating protein"/>
    <property type="match status" value="1"/>
</dbReference>
<evidence type="ECO:0000256" key="2">
    <source>
        <dbReference type="ARBA" id="ARBA00022468"/>
    </source>
</evidence>
<dbReference type="Proteomes" id="UP000550660">
    <property type="component" value="Unassembled WGS sequence"/>
</dbReference>
<dbReference type="InterPro" id="IPR038508">
    <property type="entry name" value="ArfGAP_dom_sf"/>
</dbReference>
<feature type="non-terminal residue" evidence="11">
    <location>
        <position position="1"/>
    </location>
</feature>
<evidence type="ECO:0000256" key="7">
    <source>
        <dbReference type="PROSITE-ProRule" id="PRU00288"/>
    </source>
</evidence>
<dbReference type="FunFam" id="2.30.29.30:FF:000459">
    <property type="entry name" value="Arf-GAP with GTPase, ANK repeat and PH domain-containing protein 2"/>
    <property type="match status" value="1"/>
</dbReference>